<proteinExistence type="predicted"/>
<name>A0A2G2YJ60_CAPAN</name>
<gene>
    <name evidence="2" type="ORF">T459_24896</name>
</gene>
<dbReference type="Gramene" id="PHT69792">
    <property type="protein sequence ID" value="PHT69792"/>
    <property type="gene ID" value="T459_24896"/>
</dbReference>
<dbReference type="AlphaFoldDB" id="A0A2G2YJ60"/>
<dbReference type="EMBL" id="AYRZ02000010">
    <property type="protein sequence ID" value="PHT69792.1"/>
    <property type="molecule type" value="Genomic_DNA"/>
</dbReference>
<evidence type="ECO:0000256" key="1">
    <source>
        <dbReference type="SAM" id="MobiDB-lite"/>
    </source>
</evidence>
<evidence type="ECO:0000313" key="3">
    <source>
        <dbReference type="Proteomes" id="UP000222542"/>
    </source>
</evidence>
<reference evidence="2 3" key="1">
    <citation type="journal article" date="2014" name="Nat. Genet.">
        <title>Genome sequence of the hot pepper provides insights into the evolution of pungency in Capsicum species.</title>
        <authorList>
            <person name="Kim S."/>
            <person name="Park M."/>
            <person name="Yeom S.I."/>
            <person name="Kim Y.M."/>
            <person name="Lee J.M."/>
            <person name="Lee H.A."/>
            <person name="Seo E."/>
            <person name="Choi J."/>
            <person name="Cheong K."/>
            <person name="Kim K.T."/>
            <person name="Jung K."/>
            <person name="Lee G.W."/>
            <person name="Oh S.K."/>
            <person name="Bae C."/>
            <person name="Kim S.B."/>
            <person name="Lee H.Y."/>
            <person name="Kim S.Y."/>
            <person name="Kim M.S."/>
            <person name="Kang B.C."/>
            <person name="Jo Y.D."/>
            <person name="Yang H.B."/>
            <person name="Jeong H.J."/>
            <person name="Kang W.H."/>
            <person name="Kwon J.K."/>
            <person name="Shin C."/>
            <person name="Lim J.Y."/>
            <person name="Park J.H."/>
            <person name="Huh J.H."/>
            <person name="Kim J.S."/>
            <person name="Kim B.D."/>
            <person name="Cohen O."/>
            <person name="Paran I."/>
            <person name="Suh M.C."/>
            <person name="Lee S.B."/>
            <person name="Kim Y.K."/>
            <person name="Shin Y."/>
            <person name="Noh S.J."/>
            <person name="Park J."/>
            <person name="Seo Y.S."/>
            <person name="Kwon S.Y."/>
            <person name="Kim H.A."/>
            <person name="Park J.M."/>
            <person name="Kim H.J."/>
            <person name="Choi S.B."/>
            <person name="Bosland P.W."/>
            <person name="Reeves G."/>
            <person name="Jo S.H."/>
            <person name="Lee B.W."/>
            <person name="Cho H.T."/>
            <person name="Choi H.S."/>
            <person name="Lee M.S."/>
            <person name="Yu Y."/>
            <person name="Do Choi Y."/>
            <person name="Park B.S."/>
            <person name="van Deynze A."/>
            <person name="Ashrafi H."/>
            <person name="Hill T."/>
            <person name="Kim W.T."/>
            <person name="Pai H.S."/>
            <person name="Ahn H.K."/>
            <person name="Yeam I."/>
            <person name="Giovannoni J.J."/>
            <person name="Rose J.K."/>
            <person name="Sorensen I."/>
            <person name="Lee S.J."/>
            <person name="Kim R.W."/>
            <person name="Choi I.Y."/>
            <person name="Choi B.S."/>
            <person name="Lim J.S."/>
            <person name="Lee Y.H."/>
            <person name="Choi D."/>
        </authorList>
    </citation>
    <scope>NUCLEOTIDE SEQUENCE [LARGE SCALE GENOMIC DNA]</scope>
    <source>
        <strain evidence="3">cv. CM334</strain>
    </source>
</reference>
<sequence length="374" mass="43173">MVVIPHSKNDPVLNISSYQNYAPELTFKSTDPYGYTHPPEFVLNAEMPVMKEEQEKMTRKLRSLELTMKNLQGPGGYKSVSYKDLCMFPGVHLHFDFKMAKFEKYDGHGDPVAHLRRYCNQLRGVEGKEELLMTYFELIPDEKSLTSMKKKNTESFREYVIRWREQASRVKRLMKESKIVEVFIQAQDETYYQHLLPALGNPFIEVLKIGEIIEDGIKTGRIVIGQRARSRRPRCHHSQDQTQVHAQAPHNHSQNPLYSTPPPPYPVYQSCPLTPQTYQNPSKPDFRSKPNDEMRQKSRDNFTPIGESYASLFQRLVQWGMITSLLGCTLNRHSRNFDPNVRAVDRNLDGTSLDSPTRYSPSPSFGSTYDGFLS</sequence>
<dbReference type="Proteomes" id="UP000222542">
    <property type="component" value="Unassembled WGS sequence"/>
</dbReference>
<feature type="compositionally biased region" description="Polar residues" evidence="1">
    <location>
        <begin position="273"/>
        <end position="282"/>
    </location>
</feature>
<reference evidence="2 3" key="2">
    <citation type="journal article" date="2017" name="Genome Biol.">
        <title>New reference genome sequences of hot pepper reveal the massive evolution of plant disease-resistance genes by retroduplication.</title>
        <authorList>
            <person name="Kim S."/>
            <person name="Park J."/>
            <person name="Yeom S.I."/>
            <person name="Kim Y.M."/>
            <person name="Seo E."/>
            <person name="Kim K.T."/>
            <person name="Kim M.S."/>
            <person name="Lee J.M."/>
            <person name="Cheong K."/>
            <person name="Shin H.S."/>
            <person name="Kim S.B."/>
            <person name="Han K."/>
            <person name="Lee J."/>
            <person name="Park M."/>
            <person name="Lee H.A."/>
            <person name="Lee H.Y."/>
            <person name="Lee Y."/>
            <person name="Oh S."/>
            <person name="Lee J.H."/>
            <person name="Choi E."/>
            <person name="Choi E."/>
            <person name="Lee S.E."/>
            <person name="Jeon J."/>
            <person name="Kim H."/>
            <person name="Choi G."/>
            <person name="Song H."/>
            <person name="Lee J."/>
            <person name="Lee S.C."/>
            <person name="Kwon J.K."/>
            <person name="Lee H.Y."/>
            <person name="Koo N."/>
            <person name="Hong Y."/>
            <person name="Kim R.W."/>
            <person name="Kang W.H."/>
            <person name="Huh J.H."/>
            <person name="Kang B.C."/>
            <person name="Yang T.J."/>
            <person name="Lee Y.H."/>
            <person name="Bennetzen J.L."/>
            <person name="Choi D."/>
        </authorList>
    </citation>
    <scope>NUCLEOTIDE SEQUENCE [LARGE SCALE GENOMIC DNA]</scope>
    <source>
        <strain evidence="3">cv. CM334</strain>
    </source>
</reference>
<dbReference type="PANTHER" id="PTHR33223">
    <property type="entry name" value="CCHC-TYPE DOMAIN-CONTAINING PROTEIN"/>
    <property type="match status" value="1"/>
</dbReference>
<feature type="region of interest" description="Disordered" evidence="1">
    <location>
        <begin position="345"/>
        <end position="374"/>
    </location>
</feature>
<dbReference type="PANTHER" id="PTHR33223:SF8">
    <property type="entry name" value="OS04G0172440 PROTEIN"/>
    <property type="match status" value="1"/>
</dbReference>
<feature type="compositionally biased region" description="Basic and acidic residues" evidence="1">
    <location>
        <begin position="284"/>
        <end position="300"/>
    </location>
</feature>
<evidence type="ECO:0000313" key="2">
    <source>
        <dbReference type="EMBL" id="PHT69792.1"/>
    </source>
</evidence>
<accession>A0A2G2YJ60</accession>
<comment type="caution">
    <text evidence="2">The sequence shown here is derived from an EMBL/GenBank/DDBJ whole genome shotgun (WGS) entry which is preliminary data.</text>
</comment>
<evidence type="ECO:0008006" key="4">
    <source>
        <dbReference type="Google" id="ProtNLM"/>
    </source>
</evidence>
<feature type="compositionally biased region" description="Polar residues" evidence="1">
    <location>
        <begin position="349"/>
        <end position="367"/>
    </location>
</feature>
<protein>
    <recommendedName>
        <fullName evidence="4">Retrotransposon gag domain-containing protein</fullName>
    </recommendedName>
</protein>
<organism evidence="2 3">
    <name type="scientific">Capsicum annuum</name>
    <name type="common">Capsicum pepper</name>
    <dbReference type="NCBI Taxonomy" id="4072"/>
    <lineage>
        <taxon>Eukaryota</taxon>
        <taxon>Viridiplantae</taxon>
        <taxon>Streptophyta</taxon>
        <taxon>Embryophyta</taxon>
        <taxon>Tracheophyta</taxon>
        <taxon>Spermatophyta</taxon>
        <taxon>Magnoliopsida</taxon>
        <taxon>eudicotyledons</taxon>
        <taxon>Gunneridae</taxon>
        <taxon>Pentapetalae</taxon>
        <taxon>asterids</taxon>
        <taxon>lamiids</taxon>
        <taxon>Solanales</taxon>
        <taxon>Solanaceae</taxon>
        <taxon>Solanoideae</taxon>
        <taxon>Capsiceae</taxon>
        <taxon>Capsicum</taxon>
    </lineage>
</organism>
<feature type="region of interest" description="Disordered" evidence="1">
    <location>
        <begin position="228"/>
        <end position="301"/>
    </location>
</feature>
<keyword evidence="3" id="KW-1185">Reference proteome</keyword>